<protein>
    <submittedName>
        <fullName evidence="1">Uncharacterized protein</fullName>
    </submittedName>
</protein>
<keyword evidence="2" id="KW-1185">Reference proteome</keyword>
<evidence type="ECO:0000313" key="1">
    <source>
        <dbReference type="EMBL" id="KAH3667595.1"/>
    </source>
</evidence>
<dbReference type="EMBL" id="JAEUBD010001062">
    <property type="protein sequence ID" value="KAH3667595.1"/>
    <property type="molecule type" value="Genomic_DNA"/>
</dbReference>
<sequence length="103" mass="11036">MLKIVGIPRLARTGATLAIPWWKAGAKRKHSRDDATIPGTLLLSTLCSLTPRLVMRSPAPEVDVDALPPCLLTLSPIPAPTMAADVETLKVFWPSPPVPTTSM</sequence>
<dbReference type="Proteomes" id="UP000788993">
    <property type="component" value="Unassembled WGS sequence"/>
</dbReference>
<reference evidence="1" key="1">
    <citation type="journal article" date="2021" name="Open Biol.">
        <title>Shared evolutionary footprints suggest mitochondrial oxidative damage underlies multiple complex I losses in fungi.</title>
        <authorList>
            <person name="Schikora-Tamarit M.A."/>
            <person name="Marcet-Houben M."/>
            <person name="Nosek J."/>
            <person name="Gabaldon T."/>
        </authorList>
    </citation>
    <scope>NUCLEOTIDE SEQUENCE</scope>
    <source>
        <strain evidence="1">NCAIM Y.01608</strain>
    </source>
</reference>
<accession>A0A9P8T6Z0</accession>
<comment type="caution">
    <text evidence="1">The sequence shown here is derived from an EMBL/GenBank/DDBJ whole genome shotgun (WGS) entry which is preliminary data.</text>
</comment>
<dbReference type="AlphaFoldDB" id="A0A9P8T6Z0"/>
<evidence type="ECO:0000313" key="2">
    <source>
        <dbReference type="Proteomes" id="UP000788993"/>
    </source>
</evidence>
<name>A0A9P8T6Z0_9ASCO</name>
<organism evidence="1 2">
    <name type="scientific">Ogataea polymorpha</name>
    <dbReference type="NCBI Taxonomy" id="460523"/>
    <lineage>
        <taxon>Eukaryota</taxon>
        <taxon>Fungi</taxon>
        <taxon>Dikarya</taxon>
        <taxon>Ascomycota</taxon>
        <taxon>Saccharomycotina</taxon>
        <taxon>Pichiomycetes</taxon>
        <taxon>Pichiales</taxon>
        <taxon>Pichiaceae</taxon>
        <taxon>Ogataea</taxon>
    </lineage>
</organism>
<proteinExistence type="predicted"/>
<gene>
    <name evidence="1" type="ORF">OGATHE_003118</name>
</gene>
<reference evidence="1" key="2">
    <citation type="submission" date="2021-01" db="EMBL/GenBank/DDBJ databases">
        <authorList>
            <person name="Schikora-Tamarit M.A."/>
        </authorList>
    </citation>
    <scope>NUCLEOTIDE SEQUENCE</scope>
    <source>
        <strain evidence="1">NCAIM Y.01608</strain>
    </source>
</reference>